<dbReference type="PROSITE" id="PS01153">
    <property type="entry name" value="NOL1_NOP2_SUN"/>
    <property type="match status" value="1"/>
</dbReference>
<comment type="caution">
    <text evidence="16">The sequence shown here is derived from an EMBL/GenBank/DDBJ whole genome shotgun (WGS) entry which is preliminary data.</text>
</comment>
<dbReference type="Pfam" id="PF22458">
    <property type="entry name" value="RsmF-B_ferredox"/>
    <property type="match status" value="1"/>
</dbReference>
<comment type="similarity">
    <text evidence="3 14">Belongs to the class I-like SAM-binding methyltransferase superfamily. RsmB/NOP family.</text>
</comment>
<feature type="domain" description="SAM-dependent MTase RsmB/NOP-type" evidence="15">
    <location>
        <begin position="166"/>
        <end position="432"/>
    </location>
</feature>
<evidence type="ECO:0000256" key="10">
    <source>
        <dbReference type="ARBA" id="ARBA00022884"/>
    </source>
</evidence>
<dbReference type="InterPro" id="IPR054728">
    <property type="entry name" value="RsmB-like_ferredoxin"/>
</dbReference>
<keyword evidence="9 14" id="KW-0949">S-adenosyl-L-methionine</keyword>
<sequence>MVQVRALSFQTLEDVLKDGAYSNLKINEVLSKNNLSQADKGLYTEIVYGTIKRKLTLNYYLKPFVKTKIKGWVRRLLWMSIYQYVYLDKVPTHAIINEAVDIAKKRGGAQTGNTVNAILRQLTSQALPKIDDIRDKYERASIRYSIPVWIIKHWETHYGFEVAETIAEQMLHPVSQTVRVNTTRITVEDAMTQLEAEGLKVQQDPHIKVCLHVLQGVVVQSTLFKEGLVSIQDKSSMFVSLLMDLKSGDDVLDSCSAPGGKTCHMAEILDGKGHIIAHDIHEHKIQLIQHNIDKLQLKKVVASQHDATKPIEGQFDKILVDAPCSGLGVLRHKPEIKYTMTPEKVEQLVQLQLKILKNVTQNLKPGGQLVYSTCTIEQMENENVIYTFLKAHPDFEFVPFTHPKTNESIKTLQILPQDFNSDGFFMTRIKKKG</sequence>
<dbReference type="SUPFAM" id="SSF53335">
    <property type="entry name" value="S-adenosyl-L-methionine-dependent methyltransferases"/>
    <property type="match status" value="1"/>
</dbReference>
<evidence type="ECO:0000256" key="14">
    <source>
        <dbReference type="PROSITE-ProRule" id="PRU01023"/>
    </source>
</evidence>
<evidence type="ECO:0000256" key="2">
    <source>
        <dbReference type="ARBA" id="ARBA00004496"/>
    </source>
</evidence>
<comment type="function">
    <text evidence="1">Specifically methylates the cytosine at position 967 (m5C967) of 16S rRNA.</text>
</comment>
<dbReference type="Gene3D" id="3.40.50.150">
    <property type="entry name" value="Vaccinia Virus protein VP39"/>
    <property type="match status" value="1"/>
</dbReference>
<dbReference type="Pfam" id="PF01189">
    <property type="entry name" value="Methyltr_RsmB-F"/>
    <property type="match status" value="1"/>
</dbReference>
<evidence type="ECO:0000256" key="1">
    <source>
        <dbReference type="ARBA" id="ARBA00002724"/>
    </source>
</evidence>
<dbReference type="NCBIfam" id="NF011494">
    <property type="entry name" value="PRK14902.1"/>
    <property type="match status" value="1"/>
</dbReference>
<name>A0ABS0T742_9STAP</name>
<protein>
    <recommendedName>
        <fullName evidence="4">16S rRNA (cytosine(967)-C(5))-methyltransferase</fullName>
        <ecNumber evidence="4">2.1.1.176</ecNumber>
    </recommendedName>
    <alternativeName>
        <fullName evidence="11">16S rRNA m5C967 methyltransferase</fullName>
    </alternativeName>
    <alternativeName>
        <fullName evidence="12">rRNA (cytosine-C(5)-)-methyltransferase RsmB</fullName>
    </alternativeName>
</protein>
<evidence type="ECO:0000256" key="12">
    <source>
        <dbReference type="ARBA" id="ARBA00031088"/>
    </source>
</evidence>
<dbReference type="GO" id="GO:0032259">
    <property type="term" value="P:methylation"/>
    <property type="evidence" value="ECO:0007669"/>
    <property type="project" value="UniProtKB-KW"/>
</dbReference>
<dbReference type="InterPro" id="IPR001678">
    <property type="entry name" value="MeTrfase_RsmB-F_NOP2_dom"/>
</dbReference>
<dbReference type="RefSeq" id="WP_198617353.1">
    <property type="nucleotide sequence ID" value="NZ_JABANU010000005.1"/>
</dbReference>
<reference evidence="16 17" key="1">
    <citation type="submission" date="2020-04" db="EMBL/GenBank/DDBJ databases">
        <title>Staphylococcus species from domestic dog.</title>
        <authorList>
            <person name="Paterson G.K."/>
        </authorList>
    </citation>
    <scope>NUCLEOTIDE SEQUENCE [LARGE SCALE GENOMIC DNA]</scope>
    <source>
        <strain evidence="16 17">H16/1A</strain>
    </source>
</reference>
<comment type="caution">
    <text evidence="14">Lacks conserved residue(s) required for the propagation of feature annotation.</text>
</comment>
<dbReference type="CDD" id="cd02440">
    <property type="entry name" value="AdoMet_MTases"/>
    <property type="match status" value="1"/>
</dbReference>
<keyword evidence="8 14" id="KW-0808">Transferase</keyword>
<keyword evidence="17" id="KW-1185">Reference proteome</keyword>
<feature type="binding site" evidence="14">
    <location>
        <position position="279"/>
    </location>
    <ligand>
        <name>S-adenosyl-L-methionine</name>
        <dbReference type="ChEBI" id="CHEBI:59789"/>
    </ligand>
</feature>
<dbReference type="Gene3D" id="1.10.940.10">
    <property type="entry name" value="NusB-like"/>
    <property type="match status" value="1"/>
</dbReference>
<feature type="binding site" evidence="14">
    <location>
        <begin position="255"/>
        <end position="261"/>
    </location>
    <ligand>
        <name>S-adenosyl-L-methionine</name>
        <dbReference type="ChEBI" id="CHEBI:59789"/>
    </ligand>
</feature>
<evidence type="ECO:0000256" key="7">
    <source>
        <dbReference type="ARBA" id="ARBA00022603"/>
    </source>
</evidence>
<dbReference type="PRINTS" id="PR02008">
    <property type="entry name" value="RCMTFAMILY"/>
</dbReference>
<keyword evidence="5" id="KW-0963">Cytoplasm</keyword>
<evidence type="ECO:0000256" key="4">
    <source>
        <dbReference type="ARBA" id="ARBA00012140"/>
    </source>
</evidence>
<keyword evidence="10 14" id="KW-0694">RNA-binding</keyword>
<evidence type="ECO:0000259" key="15">
    <source>
        <dbReference type="PROSITE" id="PS51686"/>
    </source>
</evidence>
<evidence type="ECO:0000256" key="3">
    <source>
        <dbReference type="ARBA" id="ARBA00007494"/>
    </source>
</evidence>
<dbReference type="PROSITE" id="PS51686">
    <property type="entry name" value="SAM_MT_RSMB_NOP"/>
    <property type="match status" value="1"/>
</dbReference>
<evidence type="ECO:0000313" key="17">
    <source>
        <dbReference type="Proteomes" id="UP000751852"/>
    </source>
</evidence>
<evidence type="ECO:0000256" key="11">
    <source>
        <dbReference type="ARBA" id="ARBA00030399"/>
    </source>
</evidence>
<dbReference type="EC" id="2.1.1.176" evidence="4"/>
<dbReference type="EMBL" id="JABANU010000005">
    <property type="protein sequence ID" value="MBI5974561.1"/>
    <property type="molecule type" value="Genomic_DNA"/>
</dbReference>
<keyword evidence="7 14" id="KW-0489">Methyltransferase</keyword>
<dbReference type="Pfam" id="PF01029">
    <property type="entry name" value="NusB"/>
    <property type="match status" value="1"/>
</dbReference>
<dbReference type="InterPro" id="IPR049560">
    <property type="entry name" value="MeTrfase_RsmB-F_NOP2_cat"/>
</dbReference>
<dbReference type="InterPro" id="IPR018314">
    <property type="entry name" value="RsmB/NOL1/NOP2-like_CS"/>
</dbReference>
<dbReference type="InterPro" id="IPR004573">
    <property type="entry name" value="rRNA_ssu_MeTfrase_B"/>
</dbReference>
<accession>A0ABS0T742</accession>
<evidence type="ECO:0000256" key="9">
    <source>
        <dbReference type="ARBA" id="ARBA00022691"/>
    </source>
</evidence>
<dbReference type="InterPro" id="IPR023267">
    <property type="entry name" value="RCMT"/>
</dbReference>
<dbReference type="NCBIfam" id="TIGR00563">
    <property type="entry name" value="rsmB"/>
    <property type="match status" value="1"/>
</dbReference>
<keyword evidence="6" id="KW-0698">rRNA processing</keyword>
<dbReference type="InterPro" id="IPR029063">
    <property type="entry name" value="SAM-dependent_MTases_sf"/>
</dbReference>
<dbReference type="PANTHER" id="PTHR22807">
    <property type="entry name" value="NOP2 YEAST -RELATED NOL1/NOP2/FMU SUN DOMAIN-CONTAINING"/>
    <property type="match status" value="1"/>
</dbReference>
<dbReference type="Gene3D" id="3.30.70.1170">
    <property type="entry name" value="Sun protein, domain 3"/>
    <property type="match status" value="1"/>
</dbReference>
<feature type="active site" description="Nucleophile" evidence="14">
    <location>
        <position position="374"/>
    </location>
</feature>
<feature type="binding site" evidence="14">
    <location>
        <position position="321"/>
    </location>
    <ligand>
        <name>S-adenosyl-L-methionine</name>
        <dbReference type="ChEBI" id="CHEBI:59789"/>
    </ligand>
</feature>
<comment type="subcellular location">
    <subcellularLocation>
        <location evidence="2">Cytoplasm</location>
    </subcellularLocation>
</comment>
<dbReference type="SUPFAM" id="SSF48013">
    <property type="entry name" value="NusB-like"/>
    <property type="match status" value="1"/>
</dbReference>
<dbReference type="Proteomes" id="UP000751852">
    <property type="component" value="Unassembled WGS sequence"/>
</dbReference>
<dbReference type="PANTHER" id="PTHR22807:SF53">
    <property type="entry name" value="RIBOSOMAL RNA SMALL SUBUNIT METHYLTRANSFERASE B-RELATED"/>
    <property type="match status" value="1"/>
</dbReference>
<dbReference type="InterPro" id="IPR006027">
    <property type="entry name" value="NusB_RsmB_TIM44"/>
</dbReference>
<evidence type="ECO:0000313" key="16">
    <source>
        <dbReference type="EMBL" id="MBI5974561.1"/>
    </source>
</evidence>
<evidence type="ECO:0000256" key="5">
    <source>
        <dbReference type="ARBA" id="ARBA00022490"/>
    </source>
</evidence>
<organism evidence="16 17">
    <name type="scientific">Staphylococcus canis</name>
    <dbReference type="NCBI Taxonomy" id="2724942"/>
    <lineage>
        <taxon>Bacteria</taxon>
        <taxon>Bacillati</taxon>
        <taxon>Bacillota</taxon>
        <taxon>Bacilli</taxon>
        <taxon>Bacillales</taxon>
        <taxon>Staphylococcaceae</taxon>
        <taxon>Staphylococcus</taxon>
    </lineage>
</organism>
<evidence type="ECO:0000256" key="8">
    <source>
        <dbReference type="ARBA" id="ARBA00022679"/>
    </source>
</evidence>
<proteinExistence type="inferred from homology"/>
<gene>
    <name evidence="16" type="primary">rsmB</name>
    <name evidence="16" type="ORF">HHH54_02980</name>
</gene>
<evidence type="ECO:0000256" key="13">
    <source>
        <dbReference type="ARBA" id="ARBA00047283"/>
    </source>
</evidence>
<comment type="catalytic activity">
    <reaction evidence="13">
        <text>cytidine(967) in 16S rRNA + S-adenosyl-L-methionine = 5-methylcytidine(967) in 16S rRNA + S-adenosyl-L-homocysteine + H(+)</text>
        <dbReference type="Rhea" id="RHEA:42748"/>
        <dbReference type="Rhea" id="RHEA-COMP:10219"/>
        <dbReference type="Rhea" id="RHEA-COMP:10220"/>
        <dbReference type="ChEBI" id="CHEBI:15378"/>
        <dbReference type="ChEBI" id="CHEBI:57856"/>
        <dbReference type="ChEBI" id="CHEBI:59789"/>
        <dbReference type="ChEBI" id="CHEBI:74483"/>
        <dbReference type="ChEBI" id="CHEBI:82748"/>
        <dbReference type="EC" id="2.1.1.176"/>
    </reaction>
</comment>
<evidence type="ECO:0000256" key="6">
    <source>
        <dbReference type="ARBA" id="ARBA00022552"/>
    </source>
</evidence>
<dbReference type="GO" id="GO:0008168">
    <property type="term" value="F:methyltransferase activity"/>
    <property type="evidence" value="ECO:0007669"/>
    <property type="project" value="UniProtKB-KW"/>
</dbReference>
<dbReference type="InterPro" id="IPR035926">
    <property type="entry name" value="NusB-like_sf"/>
</dbReference>